<proteinExistence type="predicted"/>
<accession>A0AAW0R654</accession>
<dbReference type="Proteomes" id="UP001392437">
    <property type="component" value="Unassembled WGS sequence"/>
</dbReference>
<keyword evidence="3" id="KW-1185">Reference proteome</keyword>
<evidence type="ECO:0000313" key="2">
    <source>
        <dbReference type="EMBL" id="KAK8129251.1"/>
    </source>
</evidence>
<evidence type="ECO:0000256" key="1">
    <source>
        <dbReference type="SAM" id="MobiDB-lite"/>
    </source>
</evidence>
<feature type="region of interest" description="Disordered" evidence="1">
    <location>
        <begin position="34"/>
        <end position="80"/>
    </location>
</feature>
<dbReference type="EMBL" id="JAQQWP010000002">
    <property type="protein sequence ID" value="KAK8129251.1"/>
    <property type="molecule type" value="Genomic_DNA"/>
</dbReference>
<comment type="caution">
    <text evidence="2">The sequence shown here is derived from an EMBL/GenBank/DDBJ whole genome shotgun (WGS) entry which is preliminary data.</text>
</comment>
<dbReference type="AlphaFoldDB" id="A0AAW0R654"/>
<organism evidence="2 3">
    <name type="scientific">Apiospora kogelbergensis</name>
    <dbReference type="NCBI Taxonomy" id="1337665"/>
    <lineage>
        <taxon>Eukaryota</taxon>
        <taxon>Fungi</taxon>
        <taxon>Dikarya</taxon>
        <taxon>Ascomycota</taxon>
        <taxon>Pezizomycotina</taxon>
        <taxon>Sordariomycetes</taxon>
        <taxon>Xylariomycetidae</taxon>
        <taxon>Amphisphaeriales</taxon>
        <taxon>Apiosporaceae</taxon>
        <taxon>Apiospora</taxon>
    </lineage>
</organism>
<name>A0AAW0R654_9PEZI</name>
<reference evidence="2 3" key="1">
    <citation type="submission" date="2023-01" db="EMBL/GenBank/DDBJ databases">
        <title>Analysis of 21 Apiospora genomes using comparative genomics revels a genus with tremendous synthesis potential of carbohydrate active enzymes and secondary metabolites.</title>
        <authorList>
            <person name="Sorensen T."/>
        </authorList>
    </citation>
    <scope>NUCLEOTIDE SEQUENCE [LARGE SCALE GENOMIC DNA]</scope>
    <source>
        <strain evidence="2 3">CBS 117206</strain>
    </source>
</reference>
<evidence type="ECO:0000313" key="3">
    <source>
        <dbReference type="Proteomes" id="UP001392437"/>
    </source>
</evidence>
<sequence length="397" mass="43467">MEVFYSLFRPKTITSQTHHISYPTLHNLLHLHTPIRPTGHRQPRARRRLHLARTGTRSRREPPGPDLGSAGAGRDPHPPHAILAFLLPRRAPPAIPAARDLEAGDRVARSKWEEVLAGLDPAVHVDEAQDIPAFRQQPKHLALLGVLRPAHAARSPSMARPVAVAVHHRPRLQRIPDRRRHLDPVRDRARPVPPPPHRAPRERGVLPDDAAVRQVAQRLVDLHGRGIRAEEGREPAAGPAADGAVVRSRQVLQRGTIRWARLLRAAAQVRPGDGAALHAVELDAAVAQERFRDGPQRGLSCPRALLEAAGMLPELALLGSYLVMGNRSSVEEEICENLGAAYLFGQVFESLPEPPVAAPGARRDSRGIGRRSSQVVRGLLEKSLKATPCLEACCLQA</sequence>
<protein>
    <submittedName>
        <fullName evidence="2">Uncharacterized protein</fullName>
    </submittedName>
</protein>
<gene>
    <name evidence="2" type="ORF">PG999_001631</name>
</gene>
<feature type="compositionally biased region" description="Basic residues" evidence="1">
    <location>
        <begin position="38"/>
        <end position="51"/>
    </location>
</feature>